<keyword evidence="3" id="KW-1185">Reference proteome</keyword>
<gene>
    <name evidence="2" type="ORF">Y958_12030</name>
</gene>
<evidence type="ECO:0000256" key="1">
    <source>
        <dbReference type="SAM" id="SignalP"/>
    </source>
</evidence>
<dbReference type="KEGG" id="nao:Y958_12030"/>
<dbReference type="EMBL" id="CP022110">
    <property type="protein sequence ID" value="ASG21469.1"/>
    <property type="molecule type" value="Genomic_DNA"/>
</dbReference>
<proteinExistence type="predicted"/>
<organism evidence="2 3">
    <name type="scientific">Nitrospirillum viridazoti CBAmc</name>
    <dbReference type="NCBI Taxonomy" id="1441467"/>
    <lineage>
        <taxon>Bacteria</taxon>
        <taxon>Pseudomonadati</taxon>
        <taxon>Pseudomonadota</taxon>
        <taxon>Alphaproteobacteria</taxon>
        <taxon>Rhodospirillales</taxon>
        <taxon>Azospirillaceae</taxon>
        <taxon>Nitrospirillum</taxon>
        <taxon>Nitrospirillum viridazoti</taxon>
    </lineage>
</organism>
<dbReference type="RefSeq" id="WP_088872171.1">
    <property type="nucleotide sequence ID" value="NZ_CP022110.1"/>
</dbReference>
<reference evidence="2 3" key="1">
    <citation type="submission" date="2017-06" db="EMBL/GenBank/DDBJ databases">
        <title>Complete genome sequence of Nitrospirillum amazonense strain CBAmC, an endophytic nitrogen-fixing and plant growth-promoting bacterium, isolated from sugarcane.</title>
        <authorList>
            <person name="Schwab S."/>
            <person name="dos Santos Teixeira K.R."/>
            <person name="Simoes Araujo J.L."/>
            <person name="Soares Vidal M."/>
            <person name="Borges de Freitas H.R."/>
            <person name="Rivello Crivelaro A.L."/>
            <person name="Bueno de Camargo Nunes A."/>
            <person name="dos Santos C.M."/>
            <person name="Palmeira da Silva Rosa D."/>
            <person name="da Silva Padilha D."/>
            <person name="da Silva E."/>
            <person name="Araujo Terra L."/>
            <person name="Soares Mendes V."/>
            <person name="Farinelli L."/>
            <person name="Magalhaes Cruz L."/>
            <person name="Baldani J.I."/>
        </authorList>
    </citation>
    <scope>NUCLEOTIDE SEQUENCE [LARGE SCALE GENOMIC DNA]</scope>
    <source>
        <strain evidence="2 3">CBAmC</strain>
    </source>
</reference>
<dbReference type="Proteomes" id="UP000197153">
    <property type="component" value="Chromosome 1"/>
</dbReference>
<feature type="signal peptide" evidence="1">
    <location>
        <begin position="1"/>
        <end position="20"/>
    </location>
</feature>
<protein>
    <submittedName>
        <fullName evidence="2">Uncharacterized protein</fullName>
    </submittedName>
</protein>
<evidence type="ECO:0000313" key="2">
    <source>
        <dbReference type="EMBL" id="ASG21469.1"/>
    </source>
</evidence>
<feature type="chain" id="PRO_5013213194" evidence="1">
    <location>
        <begin position="21"/>
        <end position="666"/>
    </location>
</feature>
<accession>A0A248JS81</accession>
<evidence type="ECO:0000313" key="3">
    <source>
        <dbReference type="Proteomes" id="UP000197153"/>
    </source>
</evidence>
<name>A0A248JS81_9PROT</name>
<dbReference type="AlphaFoldDB" id="A0A248JS81"/>
<sequence>MNRALRVAACAALLSLPLTALLVPPTAAARATPSTAASTYQNFRVAIYIAVTSTRQLADKATFDREFERAMRQTHFNKVYLEVYRNHVFATDEEVTRVKKWFEEKGVQVSGGITLAAGGEGGQFGTFDYEKPADREECAKAAALAAKHFDDVILDDFFFYASKSDADIAAKGNRSWTQYRLETMRQVARDLVLKPAKAANPKVRMIIKYPNWYEHFQGAGYDLEQESQDFDAIYTGTETRDPVITDQLLQQYESYEIYRYYSNIRPTDAKGGVGNGGGWVDTYSTLYVDRYAEQLWDTLFAKAPEITLFNWRPMSEAEAVKPGDRQAWANLPTSFRWQEMVSGYKAGAQANDPGPGWGRAAGYALETVDKDLGKLGKPIGIASYKPYQSSGEDFLHNYLGTIGIPIELSPKFPTNADVALLTQAAAQDPKIVDEIKGNLVAGKTVVITSGLLSALKGKGIEDIAEVWDTGRKVAIHDFINGYGAGNGDSLNDPAHDGVSDSRPAVLFPEIHYYTNDSWPIIRGVANAKGFPILLMNRYSKGVLYVLTMPDNPGDLYNLPQGLVTEIKKYLQQDFPVRLDSPDHVSLFAYDNDTFVVESFRDQPVPVTLSLLGQGVHLRNLSTNAAITAAPAAAPKDGKFRRDNVAARTDFGVTVQPHSYQVFKIER</sequence>
<keyword evidence="1" id="KW-0732">Signal</keyword>